<feature type="domain" description="ABC transmembrane type-1" evidence="9">
    <location>
        <begin position="15"/>
        <end position="290"/>
    </location>
</feature>
<reference evidence="10 11" key="1">
    <citation type="submission" date="2018-12" db="EMBL/GenBank/DDBJ databases">
        <authorList>
            <person name="Meng J."/>
        </authorList>
    </citation>
    <scope>NUCLEOTIDE SEQUENCE [LARGE SCALE GENOMIC DNA]</scope>
    <source>
        <strain evidence="10 11">HT111-2</strain>
    </source>
</reference>
<dbReference type="Pfam" id="PF00005">
    <property type="entry name" value="ABC_tran"/>
    <property type="match status" value="1"/>
</dbReference>
<dbReference type="GO" id="GO:0016887">
    <property type="term" value="F:ATP hydrolysis activity"/>
    <property type="evidence" value="ECO:0007669"/>
    <property type="project" value="InterPro"/>
</dbReference>
<dbReference type="PROSITE" id="PS50893">
    <property type="entry name" value="ABC_TRANSPORTER_2"/>
    <property type="match status" value="1"/>
</dbReference>
<evidence type="ECO:0000256" key="7">
    <source>
        <dbReference type="SAM" id="Phobius"/>
    </source>
</evidence>
<dbReference type="PROSITE" id="PS50929">
    <property type="entry name" value="ABC_TM1F"/>
    <property type="match status" value="1"/>
</dbReference>
<keyword evidence="3" id="KW-0547">Nucleotide-binding</keyword>
<dbReference type="SUPFAM" id="SSF90123">
    <property type="entry name" value="ABC transporter transmembrane region"/>
    <property type="match status" value="1"/>
</dbReference>
<dbReference type="CDD" id="cd03228">
    <property type="entry name" value="ABCC_MRP_Like"/>
    <property type="match status" value="1"/>
</dbReference>
<dbReference type="GO" id="GO:0005886">
    <property type="term" value="C:plasma membrane"/>
    <property type="evidence" value="ECO:0007669"/>
    <property type="project" value="UniProtKB-SubCell"/>
</dbReference>
<dbReference type="EMBL" id="RXIA01000003">
    <property type="protein sequence ID" value="RVU71589.1"/>
    <property type="molecule type" value="Genomic_DNA"/>
</dbReference>
<evidence type="ECO:0000256" key="2">
    <source>
        <dbReference type="ARBA" id="ARBA00022692"/>
    </source>
</evidence>
<dbReference type="InterPro" id="IPR003439">
    <property type="entry name" value="ABC_transporter-like_ATP-bd"/>
</dbReference>
<dbReference type="Gene3D" id="1.20.1560.10">
    <property type="entry name" value="ABC transporter type 1, transmembrane domain"/>
    <property type="match status" value="1"/>
</dbReference>
<evidence type="ECO:0000256" key="6">
    <source>
        <dbReference type="ARBA" id="ARBA00023136"/>
    </source>
</evidence>
<comment type="subcellular location">
    <subcellularLocation>
        <location evidence="1">Cell membrane</location>
        <topology evidence="1">Multi-pass membrane protein</topology>
    </subcellularLocation>
</comment>
<dbReference type="RefSeq" id="WP_103661811.1">
    <property type="nucleotide sequence ID" value="NZ_ML136872.1"/>
</dbReference>
<dbReference type="InterPro" id="IPR036640">
    <property type="entry name" value="ABC1_TM_sf"/>
</dbReference>
<feature type="transmembrane region" description="Helical" evidence="7">
    <location>
        <begin position="261"/>
        <end position="279"/>
    </location>
</feature>
<organism evidence="10 11">
    <name type="scientific">Lactobacillus xujianguonis</name>
    <dbReference type="NCBI Taxonomy" id="2495899"/>
    <lineage>
        <taxon>Bacteria</taxon>
        <taxon>Bacillati</taxon>
        <taxon>Bacillota</taxon>
        <taxon>Bacilli</taxon>
        <taxon>Lactobacillales</taxon>
        <taxon>Lactobacillaceae</taxon>
        <taxon>Lactobacillus</taxon>
    </lineage>
</organism>
<dbReference type="SUPFAM" id="SSF52540">
    <property type="entry name" value="P-loop containing nucleoside triphosphate hydrolases"/>
    <property type="match status" value="1"/>
</dbReference>
<feature type="transmembrane region" description="Helical" evidence="7">
    <location>
        <begin position="230"/>
        <end position="255"/>
    </location>
</feature>
<dbReference type="GO" id="GO:0140359">
    <property type="term" value="F:ABC-type transporter activity"/>
    <property type="evidence" value="ECO:0007669"/>
    <property type="project" value="InterPro"/>
</dbReference>
<protein>
    <submittedName>
        <fullName evidence="10">ABC transporter ATP-binding protein</fullName>
    </submittedName>
</protein>
<accession>A0A437SXE0</accession>
<dbReference type="AlphaFoldDB" id="A0A437SXE0"/>
<comment type="caution">
    <text evidence="10">The sequence shown here is derived from an EMBL/GenBank/DDBJ whole genome shotgun (WGS) entry which is preliminary data.</text>
</comment>
<dbReference type="InterPro" id="IPR011527">
    <property type="entry name" value="ABC1_TM_dom"/>
</dbReference>
<keyword evidence="5 7" id="KW-1133">Transmembrane helix</keyword>
<gene>
    <name evidence="10" type="ORF">EJK17_01020</name>
</gene>
<evidence type="ECO:0000256" key="5">
    <source>
        <dbReference type="ARBA" id="ARBA00022989"/>
    </source>
</evidence>
<evidence type="ECO:0000259" key="8">
    <source>
        <dbReference type="PROSITE" id="PS50893"/>
    </source>
</evidence>
<feature type="transmembrane region" description="Helical" evidence="7">
    <location>
        <begin position="49"/>
        <end position="68"/>
    </location>
</feature>
<keyword evidence="4 10" id="KW-0067">ATP-binding</keyword>
<keyword evidence="2 7" id="KW-0812">Transmembrane</keyword>
<dbReference type="Pfam" id="PF00664">
    <property type="entry name" value="ABC_membrane"/>
    <property type="match status" value="1"/>
</dbReference>
<dbReference type="InterPro" id="IPR027417">
    <property type="entry name" value="P-loop_NTPase"/>
</dbReference>
<sequence length="527" mass="59800">MGLKEYFKTNPRRALFVLMTVTLTQVMTTVYTYLTSPQLNAISQGKFNYFLLLLLVQFICGQICNVSFNVASVQSTKQTQALFHQVRAKILKHYYSQPTELSTMENNLGNDLQMVQERYFDRLFFFACDSIYVILTIGTLFTFHWLLVAYSLLITTLAIMVPKFFEKYTSAKTAAVSAANSKFLQTIAHWFQGLDELRRFEKKHILKLKIEQPSRDLEEKSYQEQRLMSYLSIVSGAFDILGRIGVPVIAGLLFYQHQVSLGAILTAGYFANGVFYTVTQNVNTYTELRSTKKLRDKLVSLQSELQLSKKVGIDQIETIRVQNLSVKYENNEVITYPDFSIKRGEKVLLTGDSGTGKSTLLKVILGQLVPETGQVTYLDKNNCLIKPNLAQVDYLAQDLIMFPGTIQDNITMFKPDLEKAVPHVVTETAFKSDQDKLQQGLLTKIDPEKNILSGGQRQKVVLMRTLIANKSWLLLDEATSAIDQTATTEILQTIVLSQATVMMVAHNLTPEQRNLFAREIHLERGQK</sequence>
<dbReference type="InterPro" id="IPR025662">
    <property type="entry name" value="Sigma_54_int_dom_ATP-bd_1"/>
</dbReference>
<evidence type="ECO:0000256" key="3">
    <source>
        <dbReference type="ARBA" id="ARBA00022741"/>
    </source>
</evidence>
<evidence type="ECO:0000256" key="1">
    <source>
        <dbReference type="ARBA" id="ARBA00004651"/>
    </source>
</evidence>
<dbReference type="GO" id="GO:0005524">
    <property type="term" value="F:ATP binding"/>
    <property type="evidence" value="ECO:0007669"/>
    <property type="project" value="UniProtKB-KW"/>
</dbReference>
<feature type="transmembrane region" description="Helical" evidence="7">
    <location>
        <begin position="147"/>
        <end position="165"/>
    </location>
</feature>
<dbReference type="PANTHER" id="PTHR24221">
    <property type="entry name" value="ATP-BINDING CASSETTE SUB-FAMILY B"/>
    <property type="match status" value="1"/>
</dbReference>
<dbReference type="PROSITE" id="PS00675">
    <property type="entry name" value="SIGMA54_INTERACT_1"/>
    <property type="match status" value="1"/>
</dbReference>
<feature type="transmembrane region" description="Helical" evidence="7">
    <location>
        <begin position="14"/>
        <end position="34"/>
    </location>
</feature>
<dbReference type="Proteomes" id="UP000288291">
    <property type="component" value="Unassembled WGS sequence"/>
</dbReference>
<feature type="transmembrane region" description="Helical" evidence="7">
    <location>
        <begin position="123"/>
        <end position="141"/>
    </location>
</feature>
<dbReference type="InterPro" id="IPR003593">
    <property type="entry name" value="AAA+_ATPase"/>
</dbReference>
<dbReference type="GO" id="GO:0034040">
    <property type="term" value="F:ATPase-coupled lipid transmembrane transporter activity"/>
    <property type="evidence" value="ECO:0007669"/>
    <property type="project" value="TreeGrafter"/>
</dbReference>
<dbReference type="Gene3D" id="3.40.50.300">
    <property type="entry name" value="P-loop containing nucleotide triphosphate hydrolases"/>
    <property type="match status" value="1"/>
</dbReference>
<keyword evidence="6 7" id="KW-0472">Membrane</keyword>
<keyword evidence="11" id="KW-1185">Reference proteome</keyword>
<evidence type="ECO:0000256" key="4">
    <source>
        <dbReference type="ARBA" id="ARBA00022840"/>
    </source>
</evidence>
<dbReference type="SMART" id="SM00382">
    <property type="entry name" value="AAA"/>
    <property type="match status" value="1"/>
</dbReference>
<evidence type="ECO:0000259" key="9">
    <source>
        <dbReference type="PROSITE" id="PS50929"/>
    </source>
</evidence>
<evidence type="ECO:0000313" key="10">
    <source>
        <dbReference type="EMBL" id="RVU71589.1"/>
    </source>
</evidence>
<dbReference type="InterPro" id="IPR039421">
    <property type="entry name" value="Type_1_exporter"/>
</dbReference>
<feature type="domain" description="ABC transporter" evidence="8">
    <location>
        <begin position="319"/>
        <end position="526"/>
    </location>
</feature>
<evidence type="ECO:0000313" key="11">
    <source>
        <dbReference type="Proteomes" id="UP000288291"/>
    </source>
</evidence>
<name>A0A437SXE0_9LACO</name>
<dbReference type="PANTHER" id="PTHR24221:SF654">
    <property type="entry name" value="ATP-BINDING CASSETTE SUB-FAMILY B MEMBER 6"/>
    <property type="match status" value="1"/>
</dbReference>
<proteinExistence type="predicted"/>